<organism evidence="12 13">
    <name type="scientific">Temperatibacter marinus</name>
    <dbReference type="NCBI Taxonomy" id="1456591"/>
    <lineage>
        <taxon>Bacteria</taxon>
        <taxon>Pseudomonadati</taxon>
        <taxon>Pseudomonadota</taxon>
        <taxon>Alphaproteobacteria</taxon>
        <taxon>Kordiimonadales</taxon>
        <taxon>Temperatibacteraceae</taxon>
        <taxon>Temperatibacter</taxon>
    </lineage>
</organism>
<feature type="domain" description="NADH:flavin oxidoreductase/NADH oxidase N-terminal" evidence="10">
    <location>
        <begin position="7"/>
        <end position="338"/>
    </location>
</feature>
<sequence length="659" mass="71835">MSSYPTLFSPMKMAGMTLKNRLGHASMTTRFCKDGVLTENFINYHHSRAKGGTGLIVTEPLALLERHEADPRRPTVFSQAGLEALARLAAAVEGEDTRLLGQIQEFGRGRHEVGRGSNAVGASALPDDLSWTVPHPMSEQEILAMIETFADSTLKLKNCGFSGVEISAGHGHIFHQFLSPQANKRDDSFGGDTRRRCQMIISLIDAIRERCGNHFILGLKLPGEDYVPGGIDMTEAFNIAKEIGDHGHFDYWTFAWGAHANSLYTHLPDAHGDRAPYNGKIAEIRKAAPSIPTGALGYMTDPNEAEHALTSGQAELAFFGRPLVTDPAFGNKAREGREGTIRYCVSCNTCWRTIVDGNKLECDNNPLVGQPGEDDWTPSAAEISKKVVIVGGGISGLEAAWVAAARGHVVTLFSASQEVGGKTRLHAELPGGENLSSIYDYQYEAAVKQGVTFKLGTEATAEDIKALEPDVVLLATGSTPSIPNFIPEEYAAEGFIIDLRLFSEMFLDRSRSEAGTLLIYDQDHTDMTYAAAEYFSSVFDHLVLATPRERIGSDMALVNRQGFYQRLHDKKIEIITSVEPEFLDRLEDGIVRLKNVYNGSMVDVENIAAITFSTARVPNNDLLGPLRDAGIDVKLLGDAFAPRSPLAATREGFSIAMTL</sequence>
<dbReference type="InterPro" id="IPR051793">
    <property type="entry name" value="NADH:flavin_oxidoreductase"/>
</dbReference>
<dbReference type="PANTHER" id="PTHR42917:SF2">
    <property type="entry name" value="2,4-DIENOYL-COA REDUCTASE [(2E)-ENOYL-COA-PRODUCING]"/>
    <property type="match status" value="1"/>
</dbReference>
<dbReference type="Gene3D" id="3.50.50.60">
    <property type="entry name" value="FAD/NAD(P)-binding domain"/>
    <property type="match status" value="1"/>
</dbReference>
<dbReference type="GO" id="GO:0051536">
    <property type="term" value="F:iron-sulfur cluster binding"/>
    <property type="evidence" value="ECO:0007669"/>
    <property type="project" value="UniProtKB-KW"/>
</dbReference>
<dbReference type="PRINTS" id="PR00368">
    <property type="entry name" value="FADPNR"/>
</dbReference>
<evidence type="ECO:0000256" key="6">
    <source>
        <dbReference type="ARBA" id="ARBA00022723"/>
    </source>
</evidence>
<evidence type="ECO:0000256" key="2">
    <source>
        <dbReference type="ARBA" id="ARBA00001966"/>
    </source>
</evidence>
<dbReference type="Pfam" id="PF00724">
    <property type="entry name" value="Oxidored_FMN"/>
    <property type="match status" value="1"/>
</dbReference>
<dbReference type="InterPro" id="IPR013785">
    <property type="entry name" value="Aldolase_TIM"/>
</dbReference>
<dbReference type="RefSeq" id="WP_310799750.1">
    <property type="nucleotide sequence ID" value="NZ_CP123872.1"/>
</dbReference>
<feature type="domain" description="FAD/NAD(P)-binding" evidence="11">
    <location>
        <begin position="386"/>
        <end position="489"/>
    </location>
</feature>
<protein>
    <submittedName>
        <fullName evidence="12">FAD-dependent oxidoreductase</fullName>
    </submittedName>
</protein>
<keyword evidence="7" id="KW-0560">Oxidoreductase</keyword>
<keyword evidence="6" id="KW-0479">Metal-binding</keyword>
<dbReference type="GO" id="GO:0046872">
    <property type="term" value="F:metal ion binding"/>
    <property type="evidence" value="ECO:0007669"/>
    <property type="project" value="UniProtKB-KW"/>
</dbReference>
<keyword evidence="4" id="KW-0285">Flavoprotein</keyword>
<evidence type="ECO:0000256" key="5">
    <source>
        <dbReference type="ARBA" id="ARBA00022643"/>
    </source>
</evidence>
<gene>
    <name evidence="12" type="ORF">QGN29_05805</name>
</gene>
<dbReference type="InterPro" id="IPR036188">
    <property type="entry name" value="FAD/NAD-bd_sf"/>
</dbReference>
<evidence type="ECO:0000256" key="4">
    <source>
        <dbReference type="ARBA" id="ARBA00022630"/>
    </source>
</evidence>
<name>A0AA52EFQ5_9PROT</name>
<dbReference type="Proteomes" id="UP001268683">
    <property type="component" value="Chromosome"/>
</dbReference>
<evidence type="ECO:0000256" key="3">
    <source>
        <dbReference type="ARBA" id="ARBA00011048"/>
    </source>
</evidence>
<dbReference type="Gene3D" id="3.40.50.720">
    <property type="entry name" value="NAD(P)-binding Rossmann-like Domain"/>
    <property type="match status" value="1"/>
</dbReference>
<dbReference type="GO" id="GO:0016491">
    <property type="term" value="F:oxidoreductase activity"/>
    <property type="evidence" value="ECO:0007669"/>
    <property type="project" value="UniProtKB-KW"/>
</dbReference>
<keyword evidence="8" id="KW-0408">Iron</keyword>
<evidence type="ECO:0000313" key="12">
    <source>
        <dbReference type="EMBL" id="WND03885.1"/>
    </source>
</evidence>
<reference evidence="12" key="1">
    <citation type="submission" date="2023-04" db="EMBL/GenBank/DDBJ databases">
        <title>Complete genome sequence of Temperatibacter marinus.</title>
        <authorList>
            <person name="Rong J.-C."/>
            <person name="Yi M.-L."/>
            <person name="Zhao Q."/>
        </authorList>
    </citation>
    <scope>NUCLEOTIDE SEQUENCE</scope>
    <source>
        <strain evidence="12">NBRC 110045</strain>
    </source>
</reference>
<dbReference type="AlphaFoldDB" id="A0AA52EFQ5"/>
<dbReference type="SUPFAM" id="SSF51971">
    <property type="entry name" value="Nucleotide-binding domain"/>
    <property type="match status" value="1"/>
</dbReference>
<comment type="similarity">
    <text evidence="3">In the N-terminal section; belongs to the NADH:flavin oxidoreductase/NADH oxidase family.</text>
</comment>
<keyword evidence="13" id="KW-1185">Reference proteome</keyword>
<proteinExistence type="inferred from homology"/>
<accession>A0AA52EFQ5</accession>
<dbReference type="PRINTS" id="PR00411">
    <property type="entry name" value="PNDRDTASEI"/>
</dbReference>
<dbReference type="GO" id="GO:0010181">
    <property type="term" value="F:FMN binding"/>
    <property type="evidence" value="ECO:0007669"/>
    <property type="project" value="InterPro"/>
</dbReference>
<comment type="cofactor">
    <cofactor evidence="1">
        <name>FMN</name>
        <dbReference type="ChEBI" id="CHEBI:58210"/>
    </cofactor>
</comment>
<evidence type="ECO:0000259" key="11">
    <source>
        <dbReference type="Pfam" id="PF07992"/>
    </source>
</evidence>
<comment type="cofactor">
    <cofactor evidence="2">
        <name>[4Fe-4S] cluster</name>
        <dbReference type="ChEBI" id="CHEBI:49883"/>
    </cofactor>
</comment>
<evidence type="ECO:0000256" key="7">
    <source>
        <dbReference type="ARBA" id="ARBA00023002"/>
    </source>
</evidence>
<evidence type="ECO:0000256" key="8">
    <source>
        <dbReference type="ARBA" id="ARBA00023004"/>
    </source>
</evidence>
<evidence type="ECO:0000313" key="13">
    <source>
        <dbReference type="Proteomes" id="UP001268683"/>
    </source>
</evidence>
<dbReference type="InterPro" id="IPR023753">
    <property type="entry name" value="FAD/NAD-binding_dom"/>
</dbReference>
<dbReference type="SUPFAM" id="SSF51395">
    <property type="entry name" value="FMN-linked oxidoreductases"/>
    <property type="match status" value="1"/>
</dbReference>
<evidence type="ECO:0000256" key="9">
    <source>
        <dbReference type="ARBA" id="ARBA00023014"/>
    </source>
</evidence>
<keyword evidence="5" id="KW-0288">FMN</keyword>
<evidence type="ECO:0000259" key="10">
    <source>
        <dbReference type="Pfam" id="PF00724"/>
    </source>
</evidence>
<dbReference type="EMBL" id="CP123872">
    <property type="protein sequence ID" value="WND03885.1"/>
    <property type="molecule type" value="Genomic_DNA"/>
</dbReference>
<evidence type="ECO:0000256" key="1">
    <source>
        <dbReference type="ARBA" id="ARBA00001917"/>
    </source>
</evidence>
<dbReference type="PANTHER" id="PTHR42917">
    <property type="entry name" value="2,4-DIENOYL-COA REDUCTASE"/>
    <property type="match status" value="1"/>
</dbReference>
<dbReference type="Gene3D" id="3.20.20.70">
    <property type="entry name" value="Aldolase class I"/>
    <property type="match status" value="1"/>
</dbReference>
<dbReference type="KEGG" id="tmk:QGN29_05805"/>
<dbReference type="InterPro" id="IPR001155">
    <property type="entry name" value="OxRdtase_FMN_N"/>
</dbReference>
<dbReference type="Pfam" id="PF07992">
    <property type="entry name" value="Pyr_redox_2"/>
    <property type="match status" value="1"/>
</dbReference>
<keyword evidence="9" id="KW-0411">Iron-sulfur</keyword>